<dbReference type="EMBL" id="LSRX01000253">
    <property type="protein sequence ID" value="OLQ02835.1"/>
    <property type="molecule type" value="Genomic_DNA"/>
</dbReference>
<protein>
    <submittedName>
        <fullName evidence="2">Uncharacterized protein</fullName>
    </submittedName>
</protein>
<dbReference type="Proteomes" id="UP000186817">
    <property type="component" value="Unassembled WGS sequence"/>
</dbReference>
<evidence type="ECO:0000313" key="3">
    <source>
        <dbReference type="Proteomes" id="UP000186817"/>
    </source>
</evidence>
<proteinExistence type="predicted"/>
<accession>A0A1Q9E5Y5</accession>
<feature type="compositionally biased region" description="Basic and acidic residues" evidence="1">
    <location>
        <begin position="1138"/>
        <end position="1165"/>
    </location>
</feature>
<feature type="compositionally biased region" description="Acidic residues" evidence="1">
    <location>
        <begin position="1117"/>
        <end position="1137"/>
    </location>
</feature>
<comment type="caution">
    <text evidence="2">The sequence shown here is derived from an EMBL/GenBank/DDBJ whole genome shotgun (WGS) entry which is preliminary data.</text>
</comment>
<dbReference type="AlphaFoldDB" id="A0A1Q9E5Y5"/>
<name>A0A1Q9E5Y5_SYMMI</name>
<evidence type="ECO:0000313" key="2">
    <source>
        <dbReference type="EMBL" id="OLQ02835.1"/>
    </source>
</evidence>
<evidence type="ECO:0000256" key="1">
    <source>
        <dbReference type="SAM" id="MobiDB-lite"/>
    </source>
</evidence>
<keyword evidence="3" id="KW-1185">Reference proteome</keyword>
<feature type="compositionally biased region" description="Acidic residues" evidence="1">
    <location>
        <begin position="1166"/>
        <end position="1200"/>
    </location>
</feature>
<organism evidence="2 3">
    <name type="scientific">Symbiodinium microadriaticum</name>
    <name type="common">Dinoflagellate</name>
    <name type="synonym">Zooxanthella microadriatica</name>
    <dbReference type="NCBI Taxonomy" id="2951"/>
    <lineage>
        <taxon>Eukaryota</taxon>
        <taxon>Sar</taxon>
        <taxon>Alveolata</taxon>
        <taxon>Dinophyceae</taxon>
        <taxon>Suessiales</taxon>
        <taxon>Symbiodiniaceae</taxon>
        <taxon>Symbiodinium</taxon>
    </lineage>
</organism>
<feature type="region of interest" description="Disordered" evidence="1">
    <location>
        <begin position="1114"/>
        <end position="1200"/>
    </location>
</feature>
<sequence length="1200" mass="132654">MQKLLGYNSKHIQATVASLRSFFAELMQALPIVAVVLDFEKATSKDAQLSCSRLLDPSMATLMASFEQDSNQSALKQFVPQVSTLLSQIEVKIRENAMKLLAIEAESFVKFVNFLSQDVGTSEKGLLQEIVGEFQEEEDDKAMIDFSGFYKIYGAKLPADWSPMPTQSTAGVEISATSAGLCAAGALLPLAKRVVHLSLWVKKMATVTTSSVAFSKPAADQPDARYHGCLLHFLADKASEPGKLTHSLRNAFAAAQVTGQATAKAFVAGCAVRVVEMLGRVVDAAATDFADLKGELIRTHGKFQGIEQFKASLAAGKVDARLCDGLCSDNGMQPMFLFLTGGLPLMKEVQSFLMSVVAALGQGLGDLGEIALLPETCVRANNAIENFKVFLEAEGSDSDTVVVLASMQQTVADATVGQAFCRDLRLPVDFFGRCREQFSWLLVDLVQVLELTLSQGFRNVTLIEPLLHHVVEEALYTHPEQWAQLTANRTGLVHRDLGVQKTASFESLSASSQDLGVQKTASFESLSARGAWVQKLFAEPLLHCEDNSSFNRVVQVFDGREIFVKRLICLSAGTNGQDSSVELDGPKFARELLEALRHGNRLAFQLYFWSGPERHRMSLQVSQMAHVPSLWRAFKFLPVLEELANDIIRGFLGGAEVPFVVAHWKWRDMSAGGLLEYFDQKKVKEMAQESMPERMHMALQECIPEEFRCANLFVMTNLPSTSTPFQELRENSTAPSPEQIQRFLGSQSSEGSGLAAAHEPASTWRRLHGLLLDMAVGSKANYFLGYGGGRLGGHAASGSAVVQQMRLALGRGYWCNGWVHDFACIWGRRAAALGGDTSLGRLLEACGCLDWERRLVEELTTRRSTPTAETVDWSTGESVHPPIVGASCLKAPLGCFVAWPSSSSSTSRAKTRPFFDIMGASPGEGQKAALDPGIGDLWELGHGEALSLLQKAYPEWSEVGVMARSPGWLEFGFDEAKGTNEWTARQAFKGTRMVEQIIAFLGDANPSMVYGTPTSPTDKAIGDRDGRQGVSYEKEMGGFFTLSVSNATRFLAQPQDVRIKELLHDTSEKALKDLPLDTVKDKLRAAAQSFGVDGIDGVAEPRFCMAWDDDDRRLQEDHEEDEEDEEDEERDEHDMEIDEKHRQFLEDCDWADHMEERDYKGSEREKEEDEWEKDEDEREKDEDEREKDEDDDDEEEDDED</sequence>
<reference evidence="2 3" key="1">
    <citation type="submission" date="2016-02" db="EMBL/GenBank/DDBJ databases">
        <title>Genome analysis of coral dinoflagellate symbionts highlights evolutionary adaptations to a symbiotic lifestyle.</title>
        <authorList>
            <person name="Aranda M."/>
            <person name="Li Y."/>
            <person name="Liew Y.J."/>
            <person name="Baumgarten S."/>
            <person name="Simakov O."/>
            <person name="Wilson M."/>
            <person name="Piel J."/>
            <person name="Ashoor H."/>
            <person name="Bougouffa S."/>
            <person name="Bajic V.B."/>
            <person name="Ryu T."/>
            <person name="Ravasi T."/>
            <person name="Bayer T."/>
            <person name="Micklem G."/>
            <person name="Kim H."/>
            <person name="Bhak J."/>
            <person name="Lajeunesse T.C."/>
            <person name="Voolstra C.R."/>
        </authorList>
    </citation>
    <scope>NUCLEOTIDE SEQUENCE [LARGE SCALE GENOMIC DNA]</scope>
    <source>
        <strain evidence="2 3">CCMP2467</strain>
    </source>
</reference>
<gene>
    <name evidence="2" type="ORF">AK812_SmicGene14285</name>
</gene>